<evidence type="ECO:0000313" key="3">
    <source>
        <dbReference type="EMBL" id="QTM99438.1"/>
    </source>
</evidence>
<keyword evidence="2" id="KW-0472">Membrane</keyword>
<feature type="region of interest" description="Disordered" evidence="1">
    <location>
        <begin position="63"/>
        <end position="127"/>
    </location>
</feature>
<evidence type="ECO:0000256" key="1">
    <source>
        <dbReference type="SAM" id="MobiDB-lite"/>
    </source>
</evidence>
<proteinExistence type="predicted"/>
<protein>
    <recommendedName>
        <fullName evidence="5">Coupling factor for flagellin transcription and translation</fullName>
    </recommendedName>
</protein>
<evidence type="ECO:0000256" key="2">
    <source>
        <dbReference type="SAM" id="Phobius"/>
    </source>
</evidence>
<accession>A0ABX7VSF4</accession>
<keyword evidence="4" id="KW-1185">Reference proteome</keyword>
<dbReference type="RefSeq" id="WP_209368760.1">
    <property type="nucleotide sequence ID" value="NZ_CP046956.1"/>
</dbReference>
<dbReference type="InterPro" id="IPR046118">
    <property type="entry name" value="DUF6115"/>
</dbReference>
<keyword evidence="2" id="KW-0812">Transmembrane</keyword>
<dbReference type="Pfam" id="PF19610">
    <property type="entry name" value="DUF6115"/>
    <property type="match status" value="1"/>
</dbReference>
<organism evidence="3 4">
    <name type="scientific">Sediminibacillus dalangtanensis</name>
    <dbReference type="NCBI Taxonomy" id="2729421"/>
    <lineage>
        <taxon>Bacteria</taxon>
        <taxon>Bacillati</taxon>
        <taxon>Bacillota</taxon>
        <taxon>Bacilli</taxon>
        <taxon>Bacillales</taxon>
        <taxon>Bacillaceae</taxon>
        <taxon>Sediminibacillus</taxon>
    </lineage>
</organism>
<reference evidence="3 4" key="1">
    <citation type="submission" date="2019-12" db="EMBL/GenBank/DDBJ databases">
        <title>The whole genome sequencing of a strain isolated from a Mars analog, Dalangtan Playa.</title>
        <authorList>
            <person name="Huang T."/>
        </authorList>
    </citation>
    <scope>NUCLEOTIDE SEQUENCE [LARGE SCALE GENOMIC DNA]</scope>
    <source>
        <strain evidence="3 4">DP4-553-S</strain>
    </source>
</reference>
<feature type="transmembrane region" description="Helical" evidence="2">
    <location>
        <begin position="6"/>
        <end position="24"/>
    </location>
</feature>
<name>A0ABX7VSF4_9BACI</name>
<evidence type="ECO:0000313" key="4">
    <source>
        <dbReference type="Proteomes" id="UP000665043"/>
    </source>
</evidence>
<evidence type="ECO:0008006" key="5">
    <source>
        <dbReference type="Google" id="ProtNLM"/>
    </source>
</evidence>
<sequence>MLTFLLFISLLLHIFTFIAIRLLFQKLQQNGNEGQAKIDSLQQSEEMLSAFLHEIREENDRLLKELDEPTSKNKHTAQKNSNEGVSSAFEEEQAPPYKQSYRKRYTSDKAEDSEYVPPMPEVQQDTVEESVTAKVYSLYDQGYTVDEIAKKLDKGKTEVELMVKFHRKN</sequence>
<keyword evidence="2" id="KW-1133">Transmembrane helix</keyword>
<gene>
    <name evidence="3" type="ORF">ERJ70_09055</name>
</gene>
<dbReference type="EMBL" id="CP046956">
    <property type="protein sequence ID" value="QTM99438.1"/>
    <property type="molecule type" value="Genomic_DNA"/>
</dbReference>
<dbReference type="Proteomes" id="UP000665043">
    <property type="component" value="Chromosome"/>
</dbReference>